<gene>
    <name evidence="7" type="ORF">I6J18_10790</name>
</gene>
<dbReference type="GO" id="GO:0016616">
    <property type="term" value="F:oxidoreductase activity, acting on the CH-OH group of donors, NAD or NADP as acceptor"/>
    <property type="evidence" value="ECO:0007669"/>
    <property type="project" value="InterPro"/>
</dbReference>
<dbReference type="SUPFAM" id="SSF52283">
    <property type="entry name" value="Formate/glycerate dehydrogenase catalytic domain-like"/>
    <property type="match status" value="1"/>
</dbReference>
<dbReference type="FunFam" id="3.40.50.720:FF:000363">
    <property type="entry name" value="D-isomer specific 2-hydroxyacid dehydrogenase"/>
    <property type="match status" value="1"/>
</dbReference>
<keyword evidence="8" id="KW-1185">Reference proteome</keyword>
<evidence type="ECO:0000259" key="6">
    <source>
        <dbReference type="Pfam" id="PF02826"/>
    </source>
</evidence>
<feature type="domain" description="D-isomer specific 2-hydroxyacid dehydrogenase catalytic" evidence="5">
    <location>
        <begin position="17"/>
        <end position="303"/>
    </location>
</feature>
<evidence type="ECO:0000256" key="3">
    <source>
        <dbReference type="ARBA" id="ARBA00023027"/>
    </source>
</evidence>
<evidence type="ECO:0000313" key="8">
    <source>
        <dbReference type="Proteomes" id="UP000595254"/>
    </source>
</evidence>
<evidence type="ECO:0000256" key="1">
    <source>
        <dbReference type="ARBA" id="ARBA00005854"/>
    </source>
</evidence>
<comment type="similarity">
    <text evidence="1 4">Belongs to the D-isomer specific 2-hydroxyacid dehydrogenase family.</text>
</comment>
<organism evidence="7 8">
    <name type="scientific">Peribacillus psychrosaccharolyticus</name>
    <name type="common">Bacillus psychrosaccharolyticus</name>
    <dbReference type="NCBI Taxonomy" id="1407"/>
    <lineage>
        <taxon>Bacteria</taxon>
        <taxon>Bacillati</taxon>
        <taxon>Bacillota</taxon>
        <taxon>Bacilli</taxon>
        <taxon>Bacillales</taxon>
        <taxon>Bacillaceae</taxon>
        <taxon>Peribacillus</taxon>
    </lineage>
</organism>
<reference evidence="7 8" key="1">
    <citation type="submission" date="2021-01" db="EMBL/GenBank/DDBJ databases">
        <title>FDA dAtabase for Regulatory Grade micrObial Sequences (FDA-ARGOS): Supporting development and validation of Infectious Disease Dx tests.</title>
        <authorList>
            <person name="Nelson B."/>
            <person name="Plummer A."/>
            <person name="Tallon L."/>
            <person name="Sadzewicz L."/>
            <person name="Zhao X."/>
            <person name="Boylan J."/>
            <person name="Ott S."/>
            <person name="Bowen H."/>
            <person name="Vavikolanu K."/>
            <person name="Mehta A."/>
            <person name="Aluvathingal J."/>
            <person name="Nadendla S."/>
            <person name="Myers T."/>
            <person name="Yan Y."/>
            <person name="Sichtig H."/>
        </authorList>
    </citation>
    <scope>NUCLEOTIDE SEQUENCE [LARGE SCALE GENOMIC DNA]</scope>
    <source>
        <strain evidence="7 8">FDAARGOS_1161</strain>
    </source>
</reference>
<keyword evidence="2 4" id="KW-0560">Oxidoreductase</keyword>
<dbReference type="PANTHER" id="PTHR43333">
    <property type="entry name" value="2-HACID_DH_C DOMAIN-CONTAINING PROTEIN"/>
    <property type="match status" value="1"/>
</dbReference>
<dbReference type="Pfam" id="PF00389">
    <property type="entry name" value="2-Hacid_dh"/>
    <property type="match status" value="1"/>
</dbReference>
<evidence type="ECO:0000256" key="2">
    <source>
        <dbReference type="ARBA" id="ARBA00023002"/>
    </source>
</evidence>
<protein>
    <submittedName>
        <fullName evidence="7">D-2-hydroxyacid dehydrogenase</fullName>
    </submittedName>
</protein>
<feature type="domain" description="D-isomer specific 2-hydroxyacid dehydrogenase NAD-binding" evidence="6">
    <location>
        <begin position="104"/>
        <end position="278"/>
    </location>
</feature>
<dbReference type="InterPro" id="IPR006140">
    <property type="entry name" value="D-isomer_DH_NAD-bd"/>
</dbReference>
<dbReference type="PANTHER" id="PTHR43333:SF1">
    <property type="entry name" value="D-ISOMER SPECIFIC 2-HYDROXYACID DEHYDROGENASE NAD-BINDING DOMAIN-CONTAINING PROTEIN"/>
    <property type="match status" value="1"/>
</dbReference>
<evidence type="ECO:0000259" key="5">
    <source>
        <dbReference type="Pfam" id="PF00389"/>
    </source>
</evidence>
<dbReference type="InterPro" id="IPR006139">
    <property type="entry name" value="D-isomer_2_OHA_DH_cat_dom"/>
</dbReference>
<sequence>MIVLTTLILPEALQTDLHEMYQELTFYYQDGIDTEDELLKKADILITYGEDLTEKHIEKALSLKWIMVISAGLEKMPLKAIAAREIMITNAKGIHKIPMAEYTLGMILQYEKKIKNIMLNKQNQKWDRELEMGELHNKTILIMGAGSIGGEIARLSKAFGMRTLGVNRSGNSVNNIDTLYQLDNLNEALEQSDYVVSVLPSTTETKGLFTKKQFQAMKNTSVFINIGRGDLFDEKILVEALNNGELAHAILDVFEPEPLNQSHVYWTMENITVTPHISSRTTEYLPRALGIFKENLTNYLEGKIEFKNEVDPLKGY</sequence>
<accession>A0A974NR22</accession>
<dbReference type="Proteomes" id="UP000595254">
    <property type="component" value="Chromosome"/>
</dbReference>
<evidence type="ECO:0000256" key="4">
    <source>
        <dbReference type="RuleBase" id="RU003719"/>
    </source>
</evidence>
<dbReference type="InterPro" id="IPR036291">
    <property type="entry name" value="NAD(P)-bd_dom_sf"/>
</dbReference>
<evidence type="ECO:0000313" key="7">
    <source>
        <dbReference type="EMBL" id="QQT02266.1"/>
    </source>
</evidence>
<dbReference type="GO" id="GO:0051287">
    <property type="term" value="F:NAD binding"/>
    <property type="evidence" value="ECO:0007669"/>
    <property type="project" value="InterPro"/>
</dbReference>
<dbReference type="Gene3D" id="3.40.50.720">
    <property type="entry name" value="NAD(P)-binding Rossmann-like Domain"/>
    <property type="match status" value="2"/>
</dbReference>
<dbReference type="SUPFAM" id="SSF51735">
    <property type="entry name" value="NAD(P)-binding Rossmann-fold domains"/>
    <property type="match status" value="1"/>
</dbReference>
<dbReference type="KEGG" id="ppsr:I6J18_10790"/>
<proteinExistence type="inferred from homology"/>
<dbReference type="AlphaFoldDB" id="A0A974NR22"/>
<dbReference type="CDD" id="cd05300">
    <property type="entry name" value="2-Hacid_dh_1"/>
    <property type="match status" value="1"/>
</dbReference>
<dbReference type="RefSeq" id="WP_040376084.1">
    <property type="nucleotide sequence ID" value="NZ_CP068053.1"/>
</dbReference>
<keyword evidence="3" id="KW-0520">NAD</keyword>
<dbReference type="Pfam" id="PF02826">
    <property type="entry name" value="2-Hacid_dh_C"/>
    <property type="match status" value="1"/>
</dbReference>
<name>A0A974NR22_PERPY</name>
<dbReference type="EMBL" id="CP068053">
    <property type="protein sequence ID" value="QQT02266.1"/>
    <property type="molecule type" value="Genomic_DNA"/>
</dbReference>